<dbReference type="GO" id="GO:0017061">
    <property type="term" value="F:S-methyl-5-thioadenosine phosphorylase activity"/>
    <property type="evidence" value="ECO:0007669"/>
    <property type="project" value="UniProtKB-EC"/>
</dbReference>
<keyword evidence="3" id="KW-0808">Transferase</keyword>
<dbReference type="RefSeq" id="WP_111898692.1">
    <property type="nucleotide sequence ID" value="NZ_CP033459.1"/>
</dbReference>
<dbReference type="SUPFAM" id="SSF64438">
    <property type="entry name" value="CNF1/YfiH-like putative cysteine hydrolases"/>
    <property type="match status" value="1"/>
</dbReference>
<reference evidence="11 12" key="1">
    <citation type="submission" date="2018-11" db="EMBL/GenBank/DDBJ databases">
        <authorList>
            <person name="Na S.W."/>
            <person name="Baik M."/>
        </authorList>
    </citation>
    <scope>NUCLEOTIDE SEQUENCE [LARGE SCALE GENOMIC DNA]</scope>
    <source>
        <strain evidence="11 12">E39</strain>
    </source>
</reference>
<evidence type="ECO:0000313" key="11">
    <source>
        <dbReference type="EMBL" id="QFQ11630.1"/>
    </source>
</evidence>
<evidence type="ECO:0000256" key="9">
    <source>
        <dbReference type="ARBA" id="ARBA00049893"/>
    </source>
</evidence>
<keyword evidence="4" id="KW-0479">Metal-binding</keyword>
<dbReference type="EMBL" id="CP033459">
    <property type="protein sequence ID" value="QFQ11630.1"/>
    <property type="molecule type" value="Genomic_DNA"/>
</dbReference>
<evidence type="ECO:0000256" key="7">
    <source>
        <dbReference type="ARBA" id="ARBA00047989"/>
    </source>
</evidence>
<keyword evidence="5" id="KW-0378">Hydrolase</keyword>
<protein>
    <recommendedName>
        <fullName evidence="10">Purine nucleoside phosphorylase</fullName>
    </recommendedName>
</protein>
<sequence length="267" mass="29205">MTTIKDKPALLEYQLDTAVQAFSTMRHGGVSTGNYASLNVNPFCGDNPSHVSRNRQMLAETIGISEDRIILPHQTHSTNVLCIDDNLPSAQQLEDVDAVITDQENLCIGVSTADCIPILLYDPVTGTIAAIHAGWRGTVGHIVTRVAEVMKDNFAVDPANLKAVIGPGISLDVFEVGDEVYDAFAKANFNMDAIARRYLAGNGEKKWHINLPLANYLLLTEAGLNEQNILDVSICTYKAHEKFFSARRLGINSGRIYTAVMKRKSAM</sequence>
<dbReference type="PANTHER" id="PTHR30616:SF2">
    <property type="entry name" value="PURINE NUCLEOSIDE PHOSPHORYLASE LACC1"/>
    <property type="match status" value="1"/>
</dbReference>
<evidence type="ECO:0000256" key="5">
    <source>
        <dbReference type="ARBA" id="ARBA00022801"/>
    </source>
</evidence>
<dbReference type="Gene3D" id="3.60.140.10">
    <property type="entry name" value="CNF1/YfiH-like putative cysteine hydrolases"/>
    <property type="match status" value="1"/>
</dbReference>
<evidence type="ECO:0000256" key="3">
    <source>
        <dbReference type="ARBA" id="ARBA00022679"/>
    </source>
</evidence>
<comment type="similarity">
    <text evidence="2 10">Belongs to the purine nucleoside phosphorylase YfiH/LACC1 family.</text>
</comment>
<dbReference type="CDD" id="cd16833">
    <property type="entry name" value="YfiH"/>
    <property type="match status" value="1"/>
</dbReference>
<name>A0A5P8E403_9BACT</name>
<dbReference type="KEGG" id="alq:C7Y71_000490"/>
<gene>
    <name evidence="11" type="primary">pgeF</name>
    <name evidence="11" type="ORF">C7Y71_000490</name>
</gene>
<dbReference type="Pfam" id="PF02578">
    <property type="entry name" value="Cu-oxidase_4"/>
    <property type="match status" value="1"/>
</dbReference>
<evidence type="ECO:0000256" key="8">
    <source>
        <dbReference type="ARBA" id="ARBA00048968"/>
    </source>
</evidence>
<evidence type="ECO:0000256" key="2">
    <source>
        <dbReference type="ARBA" id="ARBA00007353"/>
    </source>
</evidence>
<dbReference type="GO" id="GO:0016787">
    <property type="term" value="F:hydrolase activity"/>
    <property type="evidence" value="ECO:0007669"/>
    <property type="project" value="UniProtKB-KW"/>
</dbReference>
<evidence type="ECO:0000256" key="10">
    <source>
        <dbReference type="RuleBase" id="RU361274"/>
    </source>
</evidence>
<organism evidence="11 12">
    <name type="scientific">Pseudoprevotella muciniphila</name>
    <dbReference type="NCBI Taxonomy" id="2133944"/>
    <lineage>
        <taxon>Bacteria</taxon>
        <taxon>Pseudomonadati</taxon>
        <taxon>Bacteroidota</taxon>
        <taxon>Bacteroidia</taxon>
        <taxon>Bacteroidales</taxon>
        <taxon>Prevotellaceae</taxon>
        <taxon>Pseudoprevotella</taxon>
    </lineage>
</organism>
<accession>A0A5P8E403</accession>
<keyword evidence="12" id="KW-1185">Reference proteome</keyword>
<dbReference type="PANTHER" id="PTHR30616">
    <property type="entry name" value="UNCHARACTERIZED PROTEIN YFIH"/>
    <property type="match status" value="1"/>
</dbReference>
<evidence type="ECO:0000256" key="1">
    <source>
        <dbReference type="ARBA" id="ARBA00000553"/>
    </source>
</evidence>
<dbReference type="InterPro" id="IPR003730">
    <property type="entry name" value="Cu_polyphenol_OxRdtase"/>
</dbReference>
<evidence type="ECO:0000313" key="12">
    <source>
        <dbReference type="Proteomes" id="UP000249375"/>
    </source>
</evidence>
<dbReference type="NCBIfam" id="TIGR00726">
    <property type="entry name" value="peptidoglycan editing factor PgeF"/>
    <property type="match status" value="1"/>
</dbReference>
<keyword evidence="6" id="KW-0862">Zinc</keyword>
<dbReference type="OrthoDB" id="4279at2"/>
<comment type="catalytic activity">
    <reaction evidence="1">
        <text>inosine + phosphate = alpha-D-ribose 1-phosphate + hypoxanthine</text>
        <dbReference type="Rhea" id="RHEA:27646"/>
        <dbReference type="ChEBI" id="CHEBI:17368"/>
        <dbReference type="ChEBI" id="CHEBI:17596"/>
        <dbReference type="ChEBI" id="CHEBI:43474"/>
        <dbReference type="ChEBI" id="CHEBI:57720"/>
        <dbReference type="EC" id="2.4.2.1"/>
    </reaction>
    <physiologicalReaction direction="left-to-right" evidence="1">
        <dbReference type="Rhea" id="RHEA:27647"/>
    </physiologicalReaction>
</comment>
<comment type="catalytic activity">
    <reaction evidence="8">
        <text>adenosine + phosphate = alpha-D-ribose 1-phosphate + adenine</text>
        <dbReference type="Rhea" id="RHEA:27642"/>
        <dbReference type="ChEBI" id="CHEBI:16335"/>
        <dbReference type="ChEBI" id="CHEBI:16708"/>
        <dbReference type="ChEBI" id="CHEBI:43474"/>
        <dbReference type="ChEBI" id="CHEBI:57720"/>
        <dbReference type="EC" id="2.4.2.1"/>
    </reaction>
    <physiologicalReaction direction="left-to-right" evidence="8">
        <dbReference type="Rhea" id="RHEA:27643"/>
    </physiologicalReaction>
</comment>
<evidence type="ECO:0000256" key="6">
    <source>
        <dbReference type="ARBA" id="ARBA00022833"/>
    </source>
</evidence>
<dbReference type="InterPro" id="IPR038371">
    <property type="entry name" value="Cu_polyphenol_OxRdtase_sf"/>
</dbReference>
<dbReference type="InterPro" id="IPR011324">
    <property type="entry name" value="Cytotoxic_necrot_fac-like_cat"/>
</dbReference>
<dbReference type="Proteomes" id="UP000249375">
    <property type="component" value="Chromosome"/>
</dbReference>
<proteinExistence type="inferred from homology"/>
<comment type="catalytic activity">
    <reaction evidence="7">
        <text>adenosine + H2O + H(+) = inosine + NH4(+)</text>
        <dbReference type="Rhea" id="RHEA:24408"/>
        <dbReference type="ChEBI" id="CHEBI:15377"/>
        <dbReference type="ChEBI" id="CHEBI:15378"/>
        <dbReference type="ChEBI" id="CHEBI:16335"/>
        <dbReference type="ChEBI" id="CHEBI:17596"/>
        <dbReference type="ChEBI" id="CHEBI:28938"/>
        <dbReference type="EC" id="3.5.4.4"/>
    </reaction>
    <physiologicalReaction direction="left-to-right" evidence="7">
        <dbReference type="Rhea" id="RHEA:24409"/>
    </physiologicalReaction>
</comment>
<comment type="catalytic activity">
    <reaction evidence="9">
        <text>S-methyl-5'-thioadenosine + phosphate = 5-(methylsulfanyl)-alpha-D-ribose 1-phosphate + adenine</text>
        <dbReference type="Rhea" id="RHEA:11852"/>
        <dbReference type="ChEBI" id="CHEBI:16708"/>
        <dbReference type="ChEBI" id="CHEBI:17509"/>
        <dbReference type="ChEBI" id="CHEBI:43474"/>
        <dbReference type="ChEBI" id="CHEBI:58533"/>
        <dbReference type="EC" id="2.4.2.28"/>
    </reaction>
    <physiologicalReaction direction="left-to-right" evidence="9">
        <dbReference type="Rhea" id="RHEA:11853"/>
    </physiologicalReaction>
</comment>
<evidence type="ECO:0000256" key="4">
    <source>
        <dbReference type="ARBA" id="ARBA00022723"/>
    </source>
</evidence>
<dbReference type="GO" id="GO:0005507">
    <property type="term" value="F:copper ion binding"/>
    <property type="evidence" value="ECO:0007669"/>
    <property type="project" value="TreeGrafter"/>
</dbReference>
<dbReference type="AlphaFoldDB" id="A0A5P8E403"/>